<evidence type="ECO:0000313" key="4">
    <source>
        <dbReference type="Proteomes" id="UP000054911"/>
    </source>
</evidence>
<evidence type="ECO:0000256" key="2">
    <source>
        <dbReference type="SAM" id="Phobius"/>
    </source>
</evidence>
<accession>A0A158E614</accession>
<sequence length="54" mass="5993">MFLIEFIGTMAFLAVVSLSLMAMFDIFVPRASRVSGAPRPAEDPRTRRQGKLHG</sequence>
<feature type="transmembrane region" description="Helical" evidence="2">
    <location>
        <begin position="6"/>
        <end position="28"/>
    </location>
</feature>
<dbReference type="STRING" id="1777141.AWB80_08332"/>
<keyword evidence="4" id="KW-1185">Reference proteome</keyword>
<protein>
    <submittedName>
        <fullName evidence="3">Uncharacterized protein</fullName>
    </submittedName>
</protein>
<evidence type="ECO:0000313" key="3">
    <source>
        <dbReference type="EMBL" id="SAL02322.1"/>
    </source>
</evidence>
<dbReference type="AlphaFoldDB" id="A0A158E614"/>
<evidence type="ECO:0000256" key="1">
    <source>
        <dbReference type="SAM" id="MobiDB-lite"/>
    </source>
</evidence>
<feature type="region of interest" description="Disordered" evidence="1">
    <location>
        <begin position="34"/>
        <end position="54"/>
    </location>
</feature>
<comment type="caution">
    <text evidence="3">The sequence shown here is derived from an EMBL/GenBank/DDBJ whole genome shotgun (WGS) entry which is preliminary data.</text>
</comment>
<gene>
    <name evidence="3" type="ORF">AWB80_08332</name>
</gene>
<dbReference type="RefSeq" id="WP_160147532.1">
    <property type="nucleotide sequence ID" value="NZ_FCOE02000078.1"/>
</dbReference>
<dbReference type="Proteomes" id="UP000054911">
    <property type="component" value="Unassembled WGS sequence"/>
</dbReference>
<organism evidence="3 4">
    <name type="scientific">Caballeronia pedi</name>
    <dbReference type="NCBI Taxonomy" id="1777141"/>
    <lineage>
        <taxon>Bacteria</taxon>
        <taxon>Pseudomonadati</taxon>
        <taxon>Pseudomonadota</taxon>
        <taxon>Betaproteobacteria</taxon>
        <taxon>Burkholderiales</taxon>
        <taxon>Burkholderiaceae</taxon>
        <taxon>Caballeronia</taxon>
    </lineage>
</organism>
<reference evidence="3" key="1">
    <citation type="submission" date="2016-01" db="EMBL/GenBank/DDBJ databases">
        <authorList>
            <person name="Peeters C."/>
        </authorList>
    </citation>
    <scope>NUCLEOTIDE SEQUENCE [LARGE SCALE GENOMIC DNA]</scope>
    <source>
        <strain evidence="3">LMG 29323</strain>
    </source>
</reference>
<proteinExistence type="predicted"/>
<keyword evidence="2" id="KW-1133">Transmembrane helix</keyword>
<dbReference type="EMBL" id="FCOE02000078">
    <property type="protein sequence ID" value="SAL02322.1"/>
    <property type="molecule type" value="Genomic_DNA"/>
</dbReference>
<name>A0A158E614_9BURK</name>
<keyword evidence="2" id="KW-0472">Membrane</keyword>
<keyword evidence="2" id="KW-0812">Transmembrane</keyword>